<accession>A0A8J3LZC5</accession>
<reference evidence="1" key="1">
    <citation type="journal article" date="2014" name="Int. J. Syst. Evol. Microbiol.">
        <title>Complete genome sequence of Corynebacterium casei LMG S-19264T (=DSM 44701T), isolated from a smear-ripened cheese.</title>
        <authorList>
            <consortium name="US DOE Joint Genome Institute (JGI-PGF)"/>
            <person name="Walter F."/>
            <person name="Albersmeier A."/>
            <person name="Kalinowski J."/>
            <person name="Ruckert C."/>
        </authorList>
    </citation>
    <scope>NUCLEOTIDE SEQUENCE</scope>
    <source>
        <strain evidence="1">CGMCC 1.16548</strain>
    </source>
</reference>
<evidence type="ECO:0000313" key="2">
    <source>
        <dbReference type="Proteomes" id="UP000617531"/>
    </source>
</evidence>
<dbReference type="Proteomes" id="UP000617531">
    <property type="component" value="Unassembled WGS sequence"/>
</dbReference>
<evidence type="ECO:0008006" key="3">
    <source>
        <dbReference type="Google" id="ProtNLM"/>
    </source>
</evidence>
<proteinExistence type="predicted"/>
<comment type="caution">
    <text evidence="1">The sequence shown here is derived from an EMBL/GenBank/DDBJ whole genome shotgun (WGS) entry which is preliminary data.</text>
</comment>
<evidence type="ECO:0000313" key="1">
    <source>
        <dbReference type="EMBL" id="GHF09697.1"/>
    </source>
</evidence>
<dbReference type="RefSeq" id="WP_191282079.1">
    <property type="nucleotide sequence ID" value="NZ_BNAI01000001.1"/>
</dbReference>
<protein>
    <recommendedName>
        <fullName evidence="3">SbsA Ig-like domain-containing protein</fullName>
    </recommendedName>
</protein>
<sequence length="473" mass="49720">MSTESSASTDRTRRIRRQSRGFRRAVVATLGILGLATTGLAVAGAFRGPHLADASVASATALERAGQRLVLQADQAIDPVDAADVSVTPDVPIEVSSEERTITVRFTGMLRTLTDYTVTVAVSGAATGVDGTLSYAFTTPDLDIAVLVRDLDGPDEVRGRTVSGDEATTLFAADRIQEFALLRDGVAAVVLDESGANGRLMIAPDGAQVTEEITLPGPGRLQQLRASDTTDRLGVLFTSADSDATDARLSQLLLIDRLDPSGVAHPVTGLDGEAISVLDWRFVPGTPYLVVQAFDHSMLLIDTAATDAVPVPLGEHAELRGFLPGTLQLVVADPLSGSTIDLETGESAPLELPDDQLDETAYPGKVVALGGDSYLEVASRPAPGEGFVLDYEILLVSREGVEVLYDPDAGIPIRDICLSPNAQYVAVEVQDPEGEPDGYPNVSGRTLSTTYFVDLASGEANRAIAGFAASWCS</sequence>
<organism evidence="1 2">
    <name type="scientific">Pseudolysinimonas yzui</name>
    <dbReference type="NCBI Taxonomy" id="2708254"/>
    <lineage>
        <taxon>Bacteria</taxon>
        <taxon>Bacillati</taxon>
        <taxon>Actinomycetota</taxon>
        <taxon>Actinomycetes</taxon>
        <taxon>Micrococcales</taxon>
        <taxon>Microbacteriaceae</taxon>
        <taxon>Pseudolysinimonas</taxon>
    </lineage>
</organism>
<gene>
    <name evidence="1" type="ORF">GCM10011600_08410</name>
</gene>
<dbReference type="AlphaFoldDB" id="A0A8J3LZC5"/>
<name>A0A8J3LZC5_9MICO</name>
<keyword evidence="2" id="KW-1185">Reference proteome</keyword>
<reference evidence="1" key="2">
    <citation type="submission" date="2020-09" db="EMBL/GenBank/DDBJ databases">
        <authorList>
            <person name="Sun Q."/>
            <person name="Zhou Y."/>
        </authorList>
    </citation>
    <scope>NUCLEOTIDE SEQUENCE</scope>
    <source>
        <strain evidence="1">CGMCC 1.16548</strain>
    </source>
</reference>
<dbReference type="EMBL" id="BNAI01000001">
    <property type="protein sequence ID" value="GHF09697.1"/>
    <property type="molecule type" value="Genomic_DNA"/>
</dbReference>